<dbReference type="InterPro" id="IPR029063">
    <property type="entry name" value="SAM-dependent_MTases_sf"/>
</dbReference>
<dbReference type="GO" id="GO:0032259">
    <property type="term" value="P:methylation"/>
    <property type="evidence" value="ECO:0007669"/>
    <property type="project" value="UniProtKB-KW"/>
</dbReference>
<evidence type="ECO:0000256" key="8">
    <source>
        <dbReference type="RuleBase" id="RU366043"/>
    </source>
</evidence>
<dbReference type="EC" id="2.1.1.-" evidence="8"/>
<dbReference type="Gene3D" id="3.40.50.150">
    <property type="entry name" value="Vaccinia Virus protein VP39"/>
    <property type="match status" value="1"/>
</dbReference>
<dbReference type="GO" id="GO:0005768">
    <property type="term" value="C:endosome"/>
    <property type="evidence" value="ECO:0007669"/>
    <property type="project" value="TreeGrafter"/>
</dbReference>
<evidence type="ECO:0000313" key="10">
    <source>
        <dbReference type="EMBL" id="KAE8100524.1"/>
    </source>
</evidence>
<keyword evidence="8" id="KW-0472">Membrane</keyword>
<keyword evidence="3 8" id="KW-0489">Methyltransferase</keyword>
<feature type="transmembrane region" description="Helical" evidence="8">
    <location>
        <begin position="17"/>
        <end position="35"/>
    </location>
</feature>
<dbReference type="PANTHER" id="PTHR10108">
    <property type="entry name" value="SAM-DEPENDENT METHYLTRANSFERASE"/>
    <property type="match status" value="1"/>
</dbReference>
<organism evidence="10 11">
    <name type="scientific">Carpinus fangiana</name>
    <dbReference type="NCBI Taxonomy" id="176857"/>
    <lineage>
        <taxon>Eukaryota</taxon>
        <taxon>Viridiplantae</taxon>
        <taxon>Streptophyta</taxon>
        <taxon>Embryophyta</taxon>
        <taxon>Tracheophyta</taxon>
        <taxon>Spermatophyta</taxon>
        <taxon>Magnoliopsida</taxon>
        <taxon>eudicotyledons</taxon>
        <taxon>Gunneridae</taxon>
        <taxon>Pentapetalae</taxon>
        <taxon>rosids</taxon>
        <taxon>fabids</taxon>
        <taxon>Fagales</taxon>
        <taxon>Betulaceae</taxon>
        <taxon>Carpinus</taxon>
    </lineage>
</organism>
<sequence length="475" mass="53994">MKALTATTLNDMVRTPTFVRITAFVLLSLSVFFLFNRFTATSPSLVFSSLPRPLYKTESSPPPRPPPPSPPLTATTSSLSPPPPPSPPPPYPPPPKVDMMIRMGIVDETGAMSLEFEVGDIDESWMEEEEKSRGGREEKEEKEESGARVKVGKYKVCEKSMGEYIPCIDNVEEIRRLNLSASVERFERHCPQQGKGLDCVVPRPEGYQVKIPWPKSRDEVWLSNVPHTGLVEDKDSKKWILIKKDKFIFQGGGRANRHLNQISKMVPDIAFGQRTRVTLDIGCGVADFGAFLMQRNVATLSIAPKDVHKNQIQFALERGVPAMVATFATHRLLYPSQAFDFIHCLGCRVNWTLDDGMLLLEANRMLRAGGYFIWAAEPVYKREKNLREQWAEMEDLTSRICWELVKKEAYIAIWRKPLNNSCYLNRDSGMQPRVCDSNDDPDNVWYDLLHSLSSLWLRDITYKYALQCMTCDACH</sequence>
<evidence type="ECO:0000256" key="5">
    <source>
        <dbReference type="ARBA" id="ARBA00022968"/>
    </source>
</evidence>
<dbReference type="OrthoDB" id="2013972at2759"/>
<dbReference type="CDD" id="cd02440">
    <property type="entry name" value="AdoMet_MTases"/>
    <property type="match status" value="1"/>
</dbReference>
<dbReference type="GO" id="GO:0016020">
    <property type="term" value="C:membrane"/>
    <property type="evidence" value="ECO:0007669"/>
    <property type="project" value="UniProtKB-SubCell"/>
</dbReference>
<keyword evidence="8" id="KW-1133">Transmembrane helix</keyword>
<feature type="region of interest" description="Disordered" evidence="9">
    <location>
        <begin position="54"/>
        <end position="98"/>
    </location>
</feature>
<accession>A0A5N6RM25</accession>
<keyword evidence="8" id="KW-0812">Transmembrane</keyword>
<evidence type="ECO:0000313" key="11">
    <source>
        <dbReference type="Proteomes" id="UP000327013"/>
    </source>
</evidence>
<feature type="compositionally biased region" description="Pro residues" evidence="9">
    <location>
        <begin position="60"/>
        <end position="71"/>
    </location>
</feature>
<name>A0A5N6RM25_9ROSI</name>
<dbReference type="EMBL" id="CM017327">
    <property type="protein sequence ID" value="KAE8100524.1"/>
    <property type="molecule type" value="Genomic_DNA"/>
</dbReference>
<dbReference type="Proteomes" id="UP000327013">
    <property type="component" value="Chromosome 7"/>
</dbReference>
<evidence type="ECO:0000256" key="9">
    <source>
        <dbReference type="SAM" id="MobiDB-lite"/>
    </source>
</evidence>
<keyword evidence="4 8" id="KW-0808">Transferase</keyword>
<dbReference type="Pfam" id="PF03141">
    <property type="entry name" value="Methyltransf_29"/>
    <property type="match status" value="1"/>
</dbReference>
<evidence type="ECO:0000256" key="6">
    <source>
        <dbReference type="ARBA" id="ARBA00023180"/>
    </source>
</evidence>
<evidence type="ECO:0000256" key="3">
    <source>
        <dbReference type="ARBA" id="ARBA00022603"/>
    </source>
</evidence>
<dbReference type="GO" id="GO:0005802">
    <property type="term" value="C:trans-Golgi network"/>
    <property type="evidence" value="ECO:0007669"/>
    <property type="project" value="TreeGrafter"/>
</dbReference>
<feature type="region of interest" description="Disordered" evidence="9">
    <location>
        <begin position="121"/>
        <end position="145"/>
    </location>
</feature>
<feature type="compositionally biased region" description="Pro residues" evidence="9">
    <location>
        <begin position="80"/>
        <end position="96"/>
    </location>
</feature>
<comment type="subcellular location">
    <subcellularLocation>
        <location evidence="7">Endomembrane system</location>
        <topology evidence="7">Single-pass membrane protein</topology>
    </subcellularLocation>
    <subcellularLocation>
        <location evidence="1 8">Membrane</location>
        <topology evidence="1 8">Single-pass type II membrane protein</topology>
    </subcellularLocation>
</comment>
<dbReference type="InterPro" id="IPR004159">
    <property type="entry name" value="Put_SAM_MeTrfase"/>
</dbReference>
<proteinExistence type="inferred from homology"/>
<evidence type="ECO:0000256" key="7">
    <source>
        <dbReference type="ARBA" id="ARBA00037847"/>
    </source>
</evidence>
<keyword evidence="6 8" id="KW-0325">Glycoprotein</keyword>
<reference evidence="10 11" key="1">
    <citation type="submission" date="2019-06" db="EMBL/GenBank/DDBJ databases">
        <title>A chromosomal-level reference genome of Carpinus fangiana (Coryloideae, Betulaceae).</title>
        <authorList>
            <person name="Yang X."/>
            <person name="Wang Z."/>
            <person name="Zhang L."/>
            <person name="Hao G."/>
            <person name="Liu J."/>
            <person name="Yang Y."/>
        </authorList>
    </citation>
    <scope>NUCLEOTIDE SEQUENCE [LARGE SCALE GENOMIC DNA]</scope>
    <source>
        <strain evidence="10">Cfa_2016G</strain>
        <tissue evidence="10">Leaf</tissue>
    </source>
</reference>
<protein>
    <recommendedName>
        <fullName evidence="8">Methyltransferase</fullName>
        <ecNumber evidence="8">2.1.1.-</ecNumber>
    </recommendedName>
</protein>
<comment type="similarity">
    <text evidence="2 8">Belongs to the methyltransferase superfamily.</text>
</comment>
<dbReference type="SUPFAM" id="SSF53335">
    <property type="entry name" value="S-adenosyl-L-methionine-dependent methyltransferases"/>
    <property type="match status" value="1"/>
</dbReference>
<feature type="compositionally biased region" description="Basic and acidic residues" evidence="9">
    <location>
        <begin position="130"/>
        <end position="145"/>
    </location>
</feature>
<gene>
    <name evidence="10" type="ORF">FH972_018417</name>
</gene>
<evidence type="ECO:0000256" key="2">
    <source>
        <dbReference type="ARBA" id="ARBA00008361"/>
    </source>
</evidence>
<dbReference type="PANTHER" id="PTHR10108:SF1144">
    <property type="entry name" value="METHYLTRANSFERASE PMT10-RELATED"/>
    <property type="match status" value="1"/>
</dbReference>
<keyword evidence="11" id="KW-1185">Reference proteome</keyword>
<evidence type="ECO:0000256" key="4">
    <source>
        <dbReference type="ARBA" id="ARBA00022679"/>
    </source>
</evidence>
<evidence type="ECO:0000256" key="1">
    <source>
        <dbReference type="ARBA" id="ARBA00004606"/>
    </source>
</evidence>
<dbReference type="GO" id="GO:0008168">
    <property type="term" value="F:methyltransferase activity"/>
    <property type="evidence" value="ECO:0007669"/>
    <property type="project" value="UniProtKB-UniRule"/>
</dbReference>
<keyword evidence="5 8" id="KW-0735">Signal-anchor</keyword>
<dbReference type="AlphaFoldDB" id="A0A5N6RM25"/>